<dbReference type="OrthoDB" id="271862at2759"/>
<proteinExistence type="predicted"/>
<gene>
    <name evidence="1" type="ORF">SVUK_LOCUS5600</name>
</gene>
<sequence>MRRVLKRGDEIPMVKPTDYAEMLPLIPDLIKHACEVNVKCRLEPSAFDITSLSPLLAPTFLIHPANSTQSLSTDTADQSSLDTDLLTSTENVILPQCKDSLGTL</sequence>
<dbReference type="AlphaFoldDB" id="A0A3P7KTT5"/>
<protein>
    <submittedName>
        <fullName evidence="1">Uncharacterized protein</fullName>
    </submittedName>
</protein>
<accession>A0A3P7KTT5</accession>
<organism evidence="1 2">
    <name type="scientific">Strongylus vulgaris</name>
    <name type="common">Blood worm</name>
    <dbReference type="NCBI Taxonomy" id="40348"/>
    <lineage>
        <taxon>Eukaryota</taxon>
        <taxon>Metazoa</taxon>
        <taxon>Ecdysozoa</taxon>
        <taxon>Nematoda</taxon>
        <taxon>Chromadorea</taxon>
        <taxon>Rhabditida</taxon>
        <taxon>Rhabditina</taxon>
        <taxon>Rhabditomorpha</taxon>
        <taxon>Strongyloidea</taxon>
        <taxon>Strongylidae</taxon>
        <taxon>Strongylus</taxon>
    </lineage>
</organism>
<evidence type="ECO:0000313" key="1">
    <source>
        <dbReference type="EMBL" id="VDM70602.1"/>
    </source>
</evidence>
<evidence type="ECO:0000313" key="2">
    <source>
        <dbReference type="Proteomes" id="UP000270094"/>
    </source>
</evidence>
<name>A0A3P7KTT5_STRVU</name>
<dbReference type="EMBL" id="UYYB01016844">
    <property type="protein sequence ID" value="VDM70602.1"/>
    <property type="molecule type" value="Genomic_DNA"/>
</dbReference>
<reference evidence="1 2" key="1">
    <citation type="submission" date="2018-11" db="EMBL/GenBank/DDBJ databases">
        <authorList>
            <consortium name="Pathogen Informatics"/>
        </authorList>
    </citation>
    <scope>NUCLEOTIDE SEQUENCE [LARGE SCALE GENOMIC DNA]</scope>
</reference>
<keyword evidence="2" id="KW-1185">Reference proteome</keyword>
<dbReference type="Proteomes" id="UP000270094">
    <property type="component" value="Unassembled WGS sequence"/>
</dbReference>